<evidence type="ECO:0000313" key="3">
    <source>
        <dbReference type="Proteomes" id="UP000318571"/>
    </source>
</evidence>
<protein>
    <submittedName>
        <fullName evidence="2">Uncharacterized protein</fullName>
    </submittedName>
</protein>
<name>A0A553NUR3_TIGCA</name>
<dbReference type="EMBL" id="VCGU01000010">
    <property type="protein sequence ID" value="TRY69156.1"/>
    <property type="molecule type" value="Genomic_DNA"/>
</dbReference>
<dbReference type="Proteomes" id="UP000318571">
    <property type="component" value="Chromosome 1"/>
</dbReference>
<reference evidence="2 3" key="1">
    <citation type="journal article" date="2018" name="Nat. Ecol. Evol.">
        <title>Genomic signatures of mitonuclear coevolution across populations of Tigriopus californicus.</title>
        <authorList>
            <person name="Barreto F.S."/>
            <person name="Watson E.T."/>
            <person name="Lima T.G."/>
            <person name="Willett C.S."/>
            <person name="Edmands S."/>
            <person name="Li W."/>
            <person name="Burton R.S."/>
        </authorList>
    </citation>
    <scope>NUCLEOTIDE SEQUENCE [LARGE SCALE GENOMIC DNA]</scope>
    <source>
        <strain evidence="2 3">San Diego</strain>
    </source>
</reference>
<keyword evidence="3" id="KW-1185">Reference proteome</keyword>
<proteinExistence type="predicted"/>
<feature type="compositionally biased region" description="Acidic residues" evidence="1">
    <location>
        <begin position="423"/>
        <end position="433"/>
    </location>
</feature>
<gene>
    <name evidence="2" type="ORF">TCAL_04089</name>
</gene>
<feature type="region of interest" description="Disordered" evidence="1">
    <location>
        <begin position="423"/>
        <end position="486"/>
    </location>
</feature>
<comment type="caution">
    <text evidence="2">The sequence shown here is derived from an EMBL/GenBank/DDBJ whole genome shotgun (WGS) entry which is preliminary data.</text>
</comment>
<accession>A0A553NUR3</accession>
<dbReference type="AlphaFoldDB" id="A0A553NUR3"/>
<evidence type="ECO:0000313" key="2">
    <source>
        <dbReference type="EMBL" id="TRY69156.1"/>
    </source>
</evidence>
<evidence type="ECO:0000256" key="1">
    <source>
        <dbReference type="SAM" id="MobiDB-lite"/>
    </source>
</evidence>
<sequence length="486" mass="55128">MIGRFILEDRDALEHVRDLIPVENLESVLEIENLFDLSSFQTSNLGKTANINHLRWTQAFIIGVLCLFSIELSTTEAETLVNPRAKAHARRQRNIHDFLEGGDHNHDGANQLDADDPDFSGVVDFSNAEPGPGGSWCITKTKYVDHMVKDQIKECWHQNITQCHDTYVTEFLPSQEQKCEETFWKSCKIDFREMPYNYTMKSCHTPLMKICDQDAAFGKPEIVCKTWFESECNTTYTETTPNVEDKPNTWCKKVPRKICAPDNCKMVPGPEECHDKTLVSTIEKPTELCDLQPTQHCRLITKLTPHLLSKEVCKNIPKEVCHLALTAPKQIKKPLTLKWCTRKAYASSPEVQVTKFKPRPQERDRPNAFQPVYQEQARPAASIRNRQTIQLPDVFREELIKVISEEELERALAAEEISIIDESVEEDESQSEEDIPKVVIPPPSHLNERPPIFSASITDEVDSTGPGLGSFGSFANVNSGGEEYLG</sequence>
<organism evidence="2 3">
    <name type="scientific">Tigriopus californicus</name>
    <name type="common">Marine copepod</name>
    <dbReference type="NCBI Taxonomy" id="6832"/>
    <lineage>
        <taxon>Eukaryota</taxon>
        <taxon>Metazoa</taxon>
        <taxon>Ecdysozoa</taxon>
        <taxon>Arthropoda</taxon>
        <taxon>Crustacea</taxon>
        <taxon>Multicrustacea</taxon>
        <taxon>Hexanauplia</taxon>
        <taxon>Copepoda</taxon>
        <taxon>Harpacticoida</taxon>
        <taxon>Harpacticidae</taxon>
        <taxon>Tigriopus</taxon>
    </lineage>
</organism>